<feature type="domain" description="Glycosyltransferase 2-like" evidence="2">
    <location>
        <begin position="58"/>
        <end position="173"/>
    </location>
</feature>
<sequence>MPTAGSGSVPNGSTPTTPSPSRTTGSTPTGTRSIESPPDRTAFFRRCATSDVSDPAVSVVIPVYDRADRVGDAIESVRDQTLDDWELVLVNDGSTDGSGEVIDEYAATDPRIHTRHHDENRGISAARNTGIDAATGEFVCPLDSDDRFRPEKLARQLSYVRSLPEDYCGCYTAGVSYDADGDRIETIRTGASGDLWPEALVRHDFRPHSSHMVRRSCLDIIGGYDADLARGVDWDIAIRLARRFRVGFIDEILVERHFADDNVSGNPTAGNPTYQVTIREHLHEKYADVLAAYPRVGRQFDARLARHRGLAALEAENRWRACRQFARAMRLEPTLEHALLVPLSVGGLSVYRRVSAWRREQTCLGDGS</sequence>
<dbReference type="CDD" id="cd00761">
    <property type="entry name" value="Glyco_tranf_GTA_type"/>
    <property type="match status" value="1"/>
</dbReference>
<feature type="region of interest" description="Disordered" evidence="1">
    <location>
        <begin position="1"/>
        <end position="40"/>
    </location>
</feature>
<dbReference type="AlphaFoldDB" id="A0A5N5UKS1"/>
<reference evidence="3 4" key="1">
    <citation type="submission" date="2019-10" db="EMBL/GenBank/DDBJ databases">
        <title>Unraveling microbial dark matter from salterns through culturing: the case of the genus Halosegnis.</title>
        <authorList>
            <person name="Duran-Viseras A."/>
            <person name="Andrei A.-S."/>
            <person name="Vera-Gargallo B."/>
            <person name="Ghai R."/>
            <person name="Sanchez-Porro C."/>
            <person name="Ventosa A."/>
        </authorList>
    </citation>
    <scope>NUCLEOTIDE SEQUENCE [LARGE SCALE GENOMIC DNA]</scope>
    <source>
        <strain evidence="3 4">F19-13</strain>
    </source>
</reference>
<dbReference type="Pfam" id="PF00535">
    <property type="entry name" value="Glycos_transf_2"/>
    <property type="match status" value="1"/>
</dbReference>
<comment type="caution">
    <text evidence="3">The sequence shown here is derived from an EMBL/GenBank/DDBJ whole genome shotgun (WGS) entry which is preliminary data.</text>
</comment>
<protein>
    <submittedName>
        <fullName evidence="3">Glycosyltransferase</fullName>
    </submittedName>
</protein>
<feature type="compositionally biased region" description="Low complexity" evidence="1">
    <location>
        <begin position="1"/>
        <end position="33"/>
    </location>
</feature>
<organism evidence="3 4">
    <name type="scientific">Halosegnis rubeus</name>
    <dbReference type="NCBI Taxonomy" id="2212850"/>
    <lineage>
        <taxon>Archaea</taxon>
        <taxon>Methanobacteriati</taxon>
        <taxon>Methanobacteriota</taxon>
        <taxon>Stenosarchaea group</taxon>
        <taxon>Halobacteria</taxon>
        <taxon>Halobacteriales</taxon>
        <taxon>Natronomonadaceae</taxon>
        <taxon>Halosegnis</taxon>
    </lineage>
</organism>
<evidence type="ECO:0000256" key="1">
    <source>
        <dbReference type="SAM" id="MobiDB-lite"/>
    </source>
</evidence>
<dbReference type="InterPro" id="IPR050834">
    <property type="entry name" value="Glycosyltransf_2"/>
</dbReference>
<dbReference type="EMBL" id="QMDY01000002">
    <property type="protein sequence ID" value="KAB7519409.1"/>
    <property type="molecule type" value="Genomic_DNA"/>
</dbReference>
<evidence type="ECO:0000259" key="2">
    <source>
        <dbReference type="Pfam" id="PF00535"/>
    </source>
</evidence>
<dbReference type="PANTHER" id="PTHR43685:SF2">
    <property type="entry name" value="GLYCOSYLTRANSFERASE 2-LIKE DOMAIN-CONTAINING PROTEIN"/>
    <property type="match status" value="1"/>
</dbReference>
<keyword evidence="3" id="KW-0808">Transferase</keyword>
<dbReference type="Proteomes" id="UP000326207">
    <property type="component" value="Unassembled WGS sequence"/>
</dbReference>
<dbReference type="InterPro" id="IPR029044">
    <property type="entry name" value="Nucleotide-diphossugar_trans"/>
</dbReference>
<gene>
    <name evidence="3" type="ORF">DP108_04705</name>
</gene>
<evidence type="ECO:0000313" key="4">
    <source>
        <dbReference type="Proteomes" id="UP000326207"/>
    </source>
</evidence>
<evidence type="ECO:0000313" key="3">
    <source>
        <dbReference type="EMBL" id="KAB7519409.1"/>
    </source>
</evidence>
<name>A0A5N5UKS1_9EURY</name>
<dbReference type="InterPro" id="IPR001173">
    <property type="entry name" value="Glyco_trans_2-like"/>
</dbReference>
<dbReference type="GO" id="GO:0016740">
    <property type="term" value="F:transferase activity"/>
    <property type="evidence" value="ECO:0007669"/>
    <property type="project" value="UniProtKB-KW"/>
</dbReference>
<dbReference type="SUPFAM" id="SSF53448">
    <property type="entry name" value="Nucleotide-diphospho-sugar transferases"/>
    <property type="match status" value="1"/>
</dbReference>
<proteinExistence type="predicted"/>
<dbReference type="Gene3D" id="3.90.550.10">
    <property type="entry name" value="Spore Coat Polysaccharide Biosynthesis Protein SpsA, Chain A"/>
    <property type="match status" value="1"/>
</dbReference>
<accession>A0A5N5UKS1</accession>
<dbReference type="PANTHER" id="PTHR43685">
    <property type="entry name" value="GLYCOSYLTRANSFERASE"/>
    <property type="match status" value="1"/>
</dbReference>